<comment type="caution">
    <text evidence="9">The sequence shown here is derived from an EMBL/GenBank/DDBJ whole genome shotgun (WGS) entry which is preliminary data.</text>
</comment>
<dbReference type="InterPro" id="IPR050890">
    <property type="entry name" value="PTS_EIIA_component"/>
</dbReference>
<dbReference type="RefSeq" id="WP_268751594.1">
    <property type="nucleotide sequence ID" value="NZ_JAPRFQ010000001.1"/>
</dbReference>
<dbReference type="GO" id="GO:0009401">
    <property type="term" value="P:phosphoenolpyruvate-dependent sugar phosphotransferase system"/>
    <property type="evidence" value="ECO:0007669"/>
    <property type="project" value="UniProtKB-KW"/>
</dbReference>
<keyword evidence="7" id="KW-0418">Kinase</keyword>
<evidence type="ECO:0000256" key="4">
    <source>
        <dbReference type="ARBA" id="ARBA00022597"/>
    </source>
</evidence>
<name>A0A9X3FLZ3_9LACT</name>
<dbReference type="GO" id="GO:0005886">
    <property type="term" value="C:plasma membrane"/>
    <property type="evidence" value="ECO:0007669"/>
    <property type="project" value="UniProtKB-SubCell"/>
</dbReference>
<keyword evidence="3" id="KW-0813">Transport</keyword>
<dbReference type="Pfam" id="PF00358">
    <property type="entry name" value="PTS_EIIA_1"/>
    <property type="match status" value="1"/>
</dbReference>
<dbReference type="FunFam" id="2.70.70.10:FF:000001">
    <property type="entry name" value="PTS system glucose-specific IIA component"/>
    <property type="match status" value="1"/>
</dbReference>
<keyword evidence="10" id="KW-1185">Reference proteome</keyword>
<gene>
    <name evidence="9" type="ORF">OW157_01650</name>
</gene>
<dbReference type="Gene3D" id="2.70.70.10">
    <property type="entry name" value="Glucose Permease (Domain IIA)"/>
    <property type="match status" value="1"/>
</dbReference>
<feature type="domain" description="PTS EIIA type-1" evidence="8">
    <location>
        <begin position="40"/>
        <end position="144"/>
    </location>
</feature>
<evidence type="ECO:0000259" key="8">
    <source>
        <dbReference type="PROSITE" id="PS51093"/>
    </source>
</evidence>
<comment type="subcellular location">
    <subcellularLocation>
        <location evidence="2">Cell membrane</location>
        <topology evidence="2">Multi-pass membrane protein</topology>
    </subcellularLocation>
    <subcellularLocation>
        <location evidence="1">Cytoplasm</location>
    </subcellularLocation>
</comment>
<dbReference type="PANTHER" id="PTHR45008">
    <property type="entry name" value="PTS SYSTEM GLUCOSE-SPECIFIC EIIA COMPONENT"/>
    <property type="match status" value="1"/>
</dbReference>
<dbReference type="AlphaFoldDB" id="A0A9X3FLZ3"/>
<keyword evidence="4 9" id="KW-0762">Sugar transport</keyword>
<dbReference type="GO" id="GO:0016301">
    <property type="term" value="F:kinase activity"/>
    <property type="evidence" value="ECO:0007669"/>
    <property type="project" value="UniProtKB-KW"/>
</dbReference>
<dbReference type="GO" id="GO:0005737">
    <property type="term" value="C:cytoplasm"/>
    <property type="evidence" value="ECO:0007669"/>
    <property type="project" value="UniProtKB-SubCell"/>
</dbReference>
<keyword evidence="5" id="KW-0808">Transferase</keyword>
<dbReference type="EMBL" id="JAPRFR010000001">
    <property type="protein sequence ID" value="MCZ0725270.1"/>
    <property type="molecule type" value="Genomic_DNA"/>
</dbReference>
<evidence type="ECO:0000313" key="10">
    <source>
        <dbReference type="Proteomes" id="UP001146670"/>
    </source>
</evidence>
<sequence>MFDFLKRKKNDNDKKELETVSQDIFAVADGDFVAIDAIDDPVFSQKMMGDGYGITPDNGEIYAPVKGTVMSIFQTKHAVYIKTDSDLEVLVHMGIDTVELEGGPFTIAVEEGQKVDKGSKIADVDLAALESAGKENTMVVIFTNMNEVVDFEITGQGHVSAGDVLGQVSASQEQA</sequence>
<dbReference type="Proteomes" id="UP001146670">
    <property type="component" value="Unassembled WGS sequence"/>
</dbReference>
<dbReference type="SUPFAM" id="SSF51261">
    <property type="entry name" value="Duplicated hybrid motif"/>
    <property type="match status" value="1"/>
</dbReference>
<keyword evidence="6" id="KW-0598">Phosphotransferase system</keyword>
<evidence type="ECO:0000256" key="5">
    <source>
        <dbReference type="ARBA" id="ARBA00022679"/>
    </source>
</evidence>
<evidence type="ECO:0000256" key="6">
    <source>
        <dbReference type="ARBA" id="ARBA00022683"/>
    </source>
</evidence>
<evidence type="ECO:0000256" key="1">
    <source>
        <dbReference type="ARBA" id="ARBA00004496"/>
    </source>
</evidence>
<evidence type="ECO:0000256" key="7">
    <source>
        <dbReference type="ARBA" id="ARBA00022777"/>
    </source>
</evidence>
<proteinExistence type="predicted"/>
<evidence type="ECO:0000256" key="2">
    <source>
        <dbReference type="ARBA" id="ARBA00004651"/>
    </source>
</evidence>
<dbReference type="InterPro" id="IPR001127">
    <property type="entry name" value="PTS_EIIA_1_perm"/>
</dbReference>
<dbReference type="PANTHER" id="PTHR45008:SF1">
    <property type="entry name" value="PTS SYSTEM GLUCOSE-SPECIFIC EIIA COMPONENT"/>
    <property type="match status" value="1"/>
</dbReference>
<accession>A0A9X3FLZ3</accession>
<evidence type="ECO:0000313" key="9">
    <source>
        <dbReference type="EMBL" id="MCZ0725270.1"/>
    </source>
</evidence>
<protein>
    <submittedName>
        <fullName evidence="9">PTS glucose transporter subunit IIA</fullName>
    </submittedName>
</protein>
<dbReference type="NCBIfam" id="TIGR00830">
    <property type="entry name" value="PTBA"/>
    <property type="match status" value="1"/>
</dbReference>
<reference evidence="9" key="1">
    <citation type="submission" date="2022-12" db="EMBL/GenBank/DDBJ databases">
        <title>Description and comparative metabolic analysis of Aerococcus sp. nov., isolated from the feces of a pig.</title>
        <authorList>
            <person name="Chang Y.-H."/>
        </authorList>
    </citation>
    <scope>NUCLEOTIDE SEQUENCE</scope>
    <source>
        <strain evidence="9">YH-aer222</strain>
    </source>
</reference>
<evidence type="ECO:0000256" key="3">
    <source>
        <dbReference type="ARBA" id="ARBA00022448"/>
    </source>
</evidence>
<dbReference type="PROSITE" id="PS51093">
    <property type="entry name" value="PTS_EIIA_TYPE_1"/>
    <property type="match status" value="1"/>
</dbReference>
<organism evidence="9 10">
    <name type="scientific">Aerococcus kribbianus</name>
    <dbReference type="NCBI Taxonomy" id="2999064"/>
    <lineage>
        <taxon>Bacteria</taxon>
        <taxon>Bacillati</taxon>
        <taxon>Bacillota</taxon>
        <taxon>Bacilli</taxon>
        <taxon>Lactobacillales</taxon>
        <taxon>Aerococcaceae</taxon>
        <taxon>Aerococcus</taxon>
    </lineage>
</organism>
<dbReference type="InterPro" id="IPR011055">
    <property type="entry name" value="Dup_hybrid_motif"/>
</dbReference>